<comment type="caution">
    <text evidence="1">The sequence shown here is derived from an EMBL/GenBank/DDBJ whole genome shotgun (WGS) entry which is preliminary data.</text>
</comment>
<dbReference type="EMBL" id="QLTK01000046">
    <property type="protein sequence ID" value="RAS17393.1"/>
    <property type="molecule type" value="Genomic_DNA"/>
</dbReference>
<evidence type="ECO:0000313" key="2">
    <source>
        <dbReference type="Proteomes" id="UP000248918"/>
    </source>
</evidence>
<dbReference type="RefSeq" id="WP_111935734.1">
    <property type="nucleotide sequence ID" value="NZ_CADFFP010000044.1"/>
</dbReference>
<sequence length="405" mass="43816">MTEDEIKAWVADPRRADTLPFGVYEPAYRKGITGAALVVRGVVYFRDGHTPAVRAALVTCFEQYRAVIDEYFHALQVAAGEKPSKDGPLRWFYSEGEQPTPLDQAPGLASLAKSVPTDEAMVVQMTSADHKLATGFYEFAVFTIADWQAKLNRGMDVLDFTVPRAFLEQRPGVFQALFSAFCEALPTIHGHAGFAVNLPPMGRDPNEASEYFFARRYGPGIDVGDPMGVSTVDLIGKIKTVDWIVALDGDLVRAAGGASSLTLPPDWYVRQPLGEGGLIVQAGVAPQSGISAGPGKPPLPPPAYVLFNAALHAIVADKMDIIQSGTLDSTAPLLNTTVASDAWLRRFDVRPDELNDYWRELHATARVTNSKAAVAANLRRIRKAMGLPNAPVQSNEFGYDGSSPT</sequence>
<dbReference type="InterPro" id="IPR021815">
    <property type="entry name" value="TsiV"/>
</dbReference>
<dbReference type="OrthoDB" id="8986326at2"/>
<gene>
    <name evidence="1" type="ORF">BX591_14629</name>
</gene>
<dbReference type="Proteomes" id="UP000248918">
    <property type="component" value="Unassembled WGS sequence"/>
</dbReference>
<reference evidence="1 2" key="1">
    <citation type="submission" date="2018-06" db="EMBL/GenBank/DDBJ databases">
        <title>Genomic Encyclopedia of Type Strains, Phase III (KMG-III): the genomes of soil and plant-associated and newly described type strains.</title>
        <authorList>
            <person name="Whitman W."/>
        </authorList>
    </citation>
    <scope>NUCLEOTIDE SEQUENCE [LARGE SCALE GENOMIC DNA]</scope>
    <source>
        <strain evidence="1 2">LMG 23644</strain>
    </source>
</reference>
<dbReference type="AlphaFoldDB" id="A0A329B8X4"/>
<proteinExistence type="predicted"/>
<accession>A0A329B8X4</accession>
<name>A0A329B8X4_9BURK</name>
<organism evidence="1 2">
    <name type="scientific">Paraburkholderia bryophila</name>
    <dbReference type="NCBI Taxonomy" id="420952"/>
    <lineage>
        <taxon>Bacteria</taxon>
        <taxon>Pseudomonadati</taxon>
        <taxon>Pseudomonadota</taxon>
        <taxon>Betaproteobacteria</taxon>
        <taxon>Burkholderiales</taxon>
        <taxon>Burkholderiaceae</taxon>
        <taxon>Paraburkholderia</taxon>
    </lineage>
</organism>
<protein>
    <submittedName>
        <fullName evidence="1">Uncharacterized protein DUF3396</fullName>
    </submittedName>
</protein>
<evidence type="ECO:0000313" key="1">
    <source>
        <dbReference type="EMBL" id="RAS17393.1"/>
    </source>
</evidence>
<dbReference type="Pfam" id="PF11876">
    <property type="entry name" value="TsiV"/>
    <property type="match status" value="1"/>
</dbReference>